<dbReference type="EMBL" id="BAAAEJ010000001">
    <property type="protein sequence ID" value="GAA0376959.1"/>
    <property type="molecule type" value="Genomic_DNA"/>
</dbReference>
<name>A0ABN0XZ72_9CAUL</name>
<evidence type="ECO:0008006" key="3">
    <source>
        <dbReference type="Google" id="ProtNLM"/>
    </source>
</evidence>
<evidence type="ECO:0000313" key="2">
    <source>
        <dbReference type="Proteomes" id="UP001500791"/>
    </source>
</evidence>
<gene>
    <name evidence="1" type="ORF">GCM10009093_00150</name>
</gene>
<sequence length="174" mass="17987">MSGLALAMKYQRAGYAVVAAFAVAVLSACSAGPELRIEQAPQQAVVFNNLSVLEADTDARAAMAVTRVLQEQHGVGSGDDWMLVATLALRPVGVGTFSDPDGRDGAWTETPRIVGARRGPGLHVLTVVATSKDGSTNRVARVSARGPLDATPDDLVQLLADAAAKVLVEGGQNP</sequence>
<reference evidence="1 2" key="1">
    <citation type="journal article" date="2019" name="Int. J. Syst. Evol. Microbiol.">
        <title>The Global Catalogue of Microorganisms (GCM) 10K type strain sequencing project: providing services to taxonomists for standard genome sequencing and annotation.</title>
        <authorList>
            <consortium name="The Broad Institute Genomics Platform"/>
            <consortium name="The Broad Institute Genome Sequencing Center for Infectious Disease"/>
            <person name="Wu L."/>
            <person name="Ma J."/>
        </authorList>
    </citation>
    <scope>NUCLEOTIDE SEQUENCE [LARGE SCALE GENOMIC DNA]</scope>
    <source>
        <strain evidence="1 2">JCM 13476</strain>
    </source>
</reference>
<protein>
    <recommendedName>
        <fullName evidence="3">DUF4410 domain-containing protein</fullName>
    </recommendedName>
</protein>
<proteinExistence type="predicted"/>
<evidence type="ECO:0000313" key="1">
    <source>
        <dbReference type="EMBL" id="GAA0376959.1"/>
    </source>
</evidence>
<dbReference type="RefSeq" id="WP_167179100.1">
    <property type="nucleotide sequence ID" value="NZ_BAAAEJ010000001.1"/>
</dbReference>
<keyword evidence="2" id="KW-1185">Reference proteome</keyword>
<dbReference type="Proteomes" id="UP001500791">
    <property type="component" value="Unassembled WGS sequence"/>
</dbReference>
<accession>A0ABN0XZ72</accession>
<organism evidence="1 2">
    <name type="scientific">Brevundimonas terrae</name>
    <dbReference type="NCBI Taxonomy" id="363631"/>
    <lineage>
        <taxon>Bacteria</taxon>
        <taxon>Pseudomonadati</taxon>
        <taxon>Pseudomonadota</taxon>
        <taxon>Alphaproteobacteria</taxon>
        <taxon>Caulobacterales</taxon>
        <taxon>Caulobacteraceae</taxon>
        <taxon>Brevundimonas</taxon>
    </lineage>
</organism>
<comment type="caution">
    <text evidence="1">The sequence shown here is derived from an EMBL/GenBank/DDBJ whole genome shotgun (WGS) entry which is preliminary data.</text>
</comment>